<gene>
    <name evidence="7" type="ORF">NEOLEDRAFT_1070235</name>
</gene>
<dbReference type="InterPro" id="IPR036259">
    <property type="entry name" value="MFS_trans_sf"/>
</dbReference>
<evidence type="ECO:0000313" key="8">
    <source>
        <dbReference type="Proteomes" id="UP000076761"/>
    </source>
</evidence>
<feature type="transmembrane region" description="Helical" evidence="5">
    <location>
        <begin position="172"/>
        <end position="194"/>
    </location>
</feature>
<evidence type="ECO:0000313" key="7">
    <source>
        <dbReference type="EMBL" id="KZT23032.1"/>
    </source>
</evidence>
<dbReference type="Proteomes" id="UP000076761">
    <property type="component" value="Unassembled WGS sequence"/>
</dbReference>
<feature type="domain" description="Major facilitator superfamily (MFS) profile" evidence="6">
    <location>
        <begin position="20"/>
        <end position="463"/>
    </location>
</feature>
<dbReference type="Gene3D" id="1.20.1250.20">
    <property type="entry name" value="MFS general substrate transporter like domains"/>
    <property type="match status" value="1"/>
</dbReference>
<dbReference type="AlphaFoldDB" id="A0A165QXZ5"/>
<dbReference type="PANTHER" id="PTHR23501">
    <property type="entry name" value="MAJOR FACILITATOR SUPERFAMILY"/>
    <property type="match status" value="1"/>
</dbReference>
<organism evidence="7 8">
    <name type="scientific">Neolentinus lepideus HHB14362 ss-1</name>
    <dbReference type="NCBI Taxonomy" id="1314782"/>
    <lineage>
        <taxon>Eukaryota</taxon>
        <taxon>Fungi</taxon>
        <taxon>Dikarya</taxon>
        <taxon>Basidiomycota</taxon>
        <taxon>Agaricomycotina</taxon>
        <taxon>Agaricomycetes</taxon>
        <taxon>Gloeophyllales</taxon>
        <taxon>Gloeophyllaceae</taxon>
        <taxon>Neolentinus</taxon>
    </lineage>
</organism>
<dbReference type="InterPro" id="IPR011701">
    <property type="entry name" value="MFS"/>
</dbReference>
<keyword evidence="3 5" id="KW-1133">Transmembrane helix</keyword>
<feature type="transmembrane region" description="Helical" evidence="5">
    <location>
        <begin position="241"/>
        <end position="261"/>
    </location>
</feature>
<dbReference type="InParanoid" id="A0A165QXZ5"/>
<reference evidence="7 8" key="1">
    <citation type="journal article" date="2016" name="Mol. Biol. Evol.">
        <title>Comparative Genomics of Early-Diverging Mushroom-Forming Fungi Provides Insights into the Origins of Lignocellulose Decay Capabilities.</title>
        <authorList>
            <person name="Nagy L.G."/>
            <person name="Riley R."/>
            <person name="Tritt A."/>
            <person name="Adam C."/>
            <person name="Daum C."/>
            <person name="Floudas D."/>
            <person name="Sun H."/>
            <person name="Yadav J.S."/>
            <person name="Pangilinan J."/>
            <person name="Larsson K.H."/>
            <person name="Matsuura K."/>
            <person name="Barry K."/>
            <person name="Labutti K."/>
            <person name="Kuo R."/>
            <person name="Ohm R.A."/>
            <person name="Bhattacharya S.S."/>
            <person name="Shirouzu T."/>
            <person name="Yoshinaga Y."/>
            <person name="Martin F.M."/>
            <person name="Grigoriev I.V."/>
            <person name="Hibbett D.S."/>
        </authorList>
    </citation>
    <scope>NUCLEOTIDE SEQUENCE [LARGE SCALE GENOMIC DNA]</scope>
    <source>
        <strain evidence="7 8">HHB14362 ss-1</strain>
    </source>
</reference>
<feature type="transmembrane region" description="Helical" evidence="5">
    <location>
        <begin position="315"/>
        <end position="334"/>
    </location>
</feature>
<keyword evidence="4 5" id="KW-0472">Membrane</keyword>
<dbReference type="OrthoDB" id="3437016at2759"/>
<dbReference type="GO" id="GO:0005886">
    <property type="term" value="C:plasma membrane"/>
    <property type="evidence" value="ECO:0007669"/>
    <property type="project" value="TreeGrafter"/>
</dbReference>
<protein>
    <submittedName>
        <fullName evidence="7">Iron permease</fullName>
    </submittedName>
</protein>
<dbReference type="PROSITE" id="PS50850">
    <property type="entry name" value="MFS"/>
    <property type="match status" value="1"/>
</dbReference>
<feature type="transmembrane region" description="Helical" evidence="5">
    <location>
        <begin position="210"/>
        <end position="229"/>
    </location>
</feature>
<feature type="transmembrane region" description="Helical" evidence="5">
    <location>
        <begin position="481"/>
        <end position="499"/>
    </location>
</feature>
<accession>A0A165QXZ5</accession>
<evidence type="ECO:0000256" key="1">
    <source>
        <dbReference type="ARBA" id="ARBA00004141"/>
    </source>
</evidence>
<feature type="transmembrane region" description="Helical" evidence="5">
    <location>
        <begin position="281"/>
        <end position="303"/>
    </location>
</feature>
<evidence type="ECO:0000256" key="4">
    <source>
        <dbReference type="ARBA" id="ARBA00023136"/>
    </source>
</evidence>
<sequence length="528" mass="57235">MRVQPEDEPKFERGWRFWMIFFCIALCTFLTALELSAVSTALPTIVSALHGDQFVWVGSAYTLATTAFVPLSGGLAETFGRRSIMFGAVVIFGVGSALCGAAKSLNFLIAGRTVQGVGGGGIASLSQIILSDMVPLKQRGAYTGIIAMTFTIASGIGPVIGGVLAQKGQWRWLFYLNLPICGIAAVLVLIFVTLRTPPGTFAEKLKKIDWIGNALVVASTTSTMIGLTWGGVEYKWTSYHILVPLILGLAGLVGFLLYEAFVAKNPLVPFHLFSTRTALSGYLQTFFIFTVLQCILYYLPVFFQACKNADPIASGVDVFGLAFSLAPFTLLTGMSVTVTHRYRPQLWVAWCMVMVGSGLFTTLNYDSSRIRAIGFQILAGSFIGMVCGAVFFPILSPTPVQYNAHANALYTFFRNFANILGITVGGTIFQNELGTNLPAEFLQRFPQGLASAYAAIPVIPTLQEPLKAEVQMAFGKSLKPVWQFTIGIGGAGLLVSLLMKHVPLRGEVDKKWAMEAKQVDEESVEMKP</sequence>
<dbReference type="PANTHER" id="PTHR23501:SF102">
    <property type="entry name" value="DRUG TRANSPORTER, PUTATIVE (AFU_ORTHOLOGUE AFUA_3G08530)-RELATED"/>
    <property type="match status" value="1"/>
</dbReference>
<feature type="transmembrane region" description="Helical" evidence="5">
    <location>
        <begin position="84"/>
        <end position="102"/>
    </location>
</feature>
<feature type="transmembrane region" description="Helical" evidence="5">
    <location>
        <begin position="346"/>
        <end position="365"/>
    </location>
</feature>
<feature type="transmembrane region" description="Helical" evidence="5">
    <location>
        <begin position="54"/>
        <end position="72"/>
    </location>
</feature>
<evidence type="ECO:0000256" key="5">
    <source>
        <dbReference type="SAM" id="Phobius"/>
    </source>
</evidence>
<name>A0A165QXZ5_9AGAM</name>
<dbReference type="Gene3D" id="1.20.1720.10">
    <property type="entry name" value="Multidrug resistance protein D"/>
    <property type="match status" value="1"/>
</dbReference>
<evidence type="ECO:0000256" key="2">
    <source>
        <dbReference type="ARBA" id="ARBA00022692"/>
    </source>
</evidence>
<keyword evidence="2 5" id="KW-0812">Transmembrane</keyword>
<dbReference type="EMBL" id="KV425589">
    <property type="protein sequence ID" value="KZT23032.1"/>
    <property type="molecule type" value="Genomic_DNA"/>
</dbReference>
<feature type="transmembrane region" description="Helical" evidence="5">
    <location>
        <begin position="142"/>
        <end position="165"/>
    </location>
</feature>
<feature type="transmembrane region" description="Helical" evidence="5">
    <location>
        <begin position="377"/>
        <end position="395"/>
    </location>
</feature>
<dbReference type="SUPFAM" id="SSF103473">
    <property type="entry name" value="MFS general substrate transporter"/>
    <property type="match status" value="1"/>
</dbReference>
<dbReference type="InterPro" id="IPR020846">
    <property type="entry name" value="MFS_dom"/>
</dbReference>
<evidence type="ECO:0000256" key="3">
    <source>
        <dbReference type="ARBA" id="ARBA00022989"/>
    </source>
</evidence>
<dbReference type="Pfam" id="PF07690">
    <property type="entry name" value="MFS_1"/>
    <property type="match status" value="1"/>
</dbReference>
<evidence type="ECO:0000259" key="6">
    <source>
        <dbReference type="PROSITE" id="PS50850"/>
    </source>
</evidence>
<dbReference type="PRINTS" id="PR01036">
    <property type="entry name" value="TCRTETB"/>
</dbReference>
<feature type="transmembrane region" description="Helical" evidence="5">
    <location>
        <begin position="17"/>
        <end position="42"/>
    </location>
</feature>
<proteinExistence type="predicted"/>
<comment type="subcellular location">
    <subcellularLocation>
        <location evidence="1">Membrane</location>
        <topology evidence="1">Multi-pass membrane protein</topology>
    </subcellularLocation>
</comment>
<keyword evidence="8" id="KW-1185">Reference proteome</keyword>
<dbReference type="GO" id="GO:0022857">
    <property type="term" value="F:transmembrane transporter activity"/>
    <property type="evidence" value="ECO:0007669"/>
    <property type="project" value="InterPro"/>
</dbReference>